<proteinExistence type="predicted"/>
<dbReference type="OrthoDB" id="6221717at2"/>
<accession>A0A1H7N354</accession>
<name>A0A1H7N354_9GAMM</name>
<evidence type="ECO:0000313" key="6">
    <source>
        <dbReference type="Proteomes" id="UP000199297"/>
    </source>
</evidence>
<dbReference type="InterPro" id="IPR017650">
    <property type="entry name" value="Arginine_N-succinylTrfase"/>
</dbReference>
<evidence type="ECO:0000256" key="2">
    <source>
        <dbReference type="ARBA" id="ARBA00022679"/>
    </source>
</evidence>
<keyword evidence="2 5" id="KW-0808">Transferase</keyword>
<dbReference type="EC" id="2.3.1.109" evidence="4"/>
<organism evidence="5 6">
    <name type="scientific">Colwellia chukchiensis</name>
    <dbReference type="NCBI Taxonomy" id="641665"/>
    <lineage>
        <taxon>Bacteria</taxon>
        <taxon>Pseudomonadati</taxon>
        <taxon>Pseudomonadota</taxon>
        <taxon>Gammaproteobacteria</taxon>
        <taxon>Alteromonadales</taxon>
        <taxon>Colwelliaceae</taxon>
        <taxon>Colwellia</taxon>
    </lineage>
</organism>
<dbReference type="AlphaFoldDB" id="A0A1H7N354"/>
<evidence type="ECO:0000256" key="1">
    <source>
        <dbReference type="ARBA" id="ARBA00022503"/>
    </source>
</evidence>
<evidence type="ECO:0000256" key="4">
    <source>
        <dbReference type="NCBIfam" id="TIGR03244"/>
    </source>
</evidence>
<dbReference type="PANTHER" id="PTHR30420:SF1">
    <property type="entry name" value="ARGININE N-SUCCINYLTRANSFERASE"/>
    <property type="match status" value="1"/>
</dbReference>
<dbReference type="PANTHER" id="PTHR30420">
    <property type="entry name" value="N-SUCCINYLARGININE DIHYDROLASE"/>
    <property type="match status" value="1"/>
</dbReference>
<dbReference type="SUPFAM" id="SSF55729">
    <property type="entry name" value="Acyl-CoA N-acyltransferases (Nat)"/>
    <property type="match status" value="1"/>
</dbReference>
<dbReference type="GO" id="GO:0006527">
    <property type="term" value="P:L-arginine catabolic process"/>
    <property type="evidence" value="ECO:0007669"/>
    <property type="project" value="UniProtKB-UniRule"/>
</dbReference>
<keyword evidence="3" id="KW-0012">Acyltransferase</keyword>
<reference evidence="6" key="1">
    <citation type="submission" date="2016-10" db="EMBL/GenBank/DDBJ databases">
        <authorList>
            <person name="Varghese N."/>
            <person name="Submissions S."/>
        </authorList>
    </citation>
    <scope>NUCLEOTIDE SEQUENCE [LARGE SCALE GENOMIC DNA]</scope>
    <source>
        <strain evidence="6">CGMCC 1.9127</strain>
    </source>
</reference>
<dbReference type="InterPro" id="IPR016181">
    <property type="entry name" value="Acyl_CoA_acyltransferase"/>
</dbReference>
<dbReference type="InterPro" id="IPR007041">
    <property type="entry name" value="Arg_succinylTrfase_AstA/AruG"/>
</dbReference>
<dbReference type="GO" id="GO:0008791">
    <property type="term" value="F:arginine N-succinyltransferase activity"/>
    <property type="evidence" value="ECO:0007669"/>
    <property type="project" value="UniProtKB-UniRule"/>
</dbReference>
<keyword evidence="6" id="KW-1185">Reference proteome</keyword>
<evidence type="ECO:0000313" key="5">
    <source>
        <dbReference type="EMBL" id="SEL17458.1"/>
    </source>
</evidence>
<gene>
    <name evidence="5" type="ORF">SAMN05216262_1072</name>
</gene>
<sequence>MIIIRPITKDDYDALFQIAKESGHGFTSLPEDKDYLINRIKHSQQSFAADIKSPGNQGYLFVMEDTNSKEIVGTSGIEASTGSDFPLFHHRIGTHIHHNDKLKVHKELETLTLCNDLTGSSEICSLFLKSDYRIKGNGRALSRFRFLFMSEHPERFSNRIMAEMRGYADENGESPFWSWFEENFCDIDFATSNYLFGTGDMTFVSELMPKFPLYTKLMTQSARDGINKVHPGTRPALALLEKEGFKYGDYIGVNDAGPALISPLDRIKTVMASVKKPVKIAAVTNEQTRYIACNNKLTDFRAAQIYLDIQDEHLVISEESATALKVAAGDFLRVVKNN</sequence>
<dbReference type="Gene3D" id="3.40.630.30">
    <property type="match status" value="1"/>
</dbReference>
<dbReference type="NCBIfam" id="TIGR03244">
    <property type="entry name" value="arg_catab_AstA"/>
    <property type="match status" value="1"/>
</dbReference>
<evidence type="ECO:0000256" key="3">
    <source>
        <dbReference type="ARBA" id="ARBA00023315"/>
    </source>
</evidence>
<dbReference type="Pfam" id="PF04958">
    <property type="entry name" value="AstA"/>
    <property type="match status" value="1"/>
</dbReference>
<dbReference type="Gene3D" id="2.40.40.20">
    <property type="match status" value="1"/>
</dbReference>
<protein>
    <recommendedName>
        <fullName evidence="4">Arginine N-succinyltransferase</fullName>
        <ecNumber evidence="4">2.3.1.109</ecNumber>
    </recommendedName>
</protein>
<keyword evidence="1" id="KW-0056">Arginine metabolism</keyword>
<dbReference type="NCBIfam" id="TIGR03243">
    <property type="entry name" value="arg_catab_AOST"/>
    <property type="match status" value="1"/>
</dbReference>
<dbReference type="Proteomes" id="UP000199297">
    <property type="component" value="Unassembled WGS sequence"/>
</dbReference>
<dbReference type="RefSeq" id="WP_085284960.1">
    <property type="nucleotide sequence ID" value="NZ_FOBI01000007.1"/>
</dbReference>
<dbReference type="STRING" id="641665.GCA_002104455_03460"/>
<dbReference type="EMBL" id="FOBI01000007">
    <property type="protein sequence ID" value="SEL17458.1"/>
    <property type="molecule type" value="Genomic_DNA"/>
</dbReference>